<dbReference type="AlphaFoldDB" id="A0A3M7RJ97"/>
<accession>A0A3M7RJ97</accession>
<evidence type="ECO:0000313" key="2">
    <source>
        <dbReference type="Proteomes" id="UP000276133"/>
    </source>
</evidence>
<keyword evidence="2" id="KW-1185">Reference proteome</keyword>
<comment type="caution">
    <text evidence="1">The sequence shown here is derived from an EMBL/GenBank/DDBJ whole genome shotgun (WGS) entry which is preliminary data.</text>
</comment>
<protein>
    <submittedName>
        <fullName evidence="1">Uncharacterized protein</fullName>
    </submittedName>
</protein>
<reference evidence="1 2" key="1">
    <citation type="journal article" date="2018" name="Sci. Rep.">
        <title>Genomic signatures of local adaptation to the degree of environmental predictability in rotifers.</title>
        <authorList>
            <person name="Franch-Gras L."/>
            <person name="Hahn C."/>
            <person name="Garcia-Roger E.M."/>
            <person name="Carmona M.J."/>
            <person name="Serra M."/>
            <person name="Gomez A."/>
        </authorList>
    </citation>
    <scope>NUCLEOTIDE SEQUENCE [LARGE SCALE GENOMIC DNA]</scope>
    <source>
        <strain evidence="1">HYR1</strain>
    </source>
</reference>
<organism evidence="1 2">
    <name type="scientific">Brachionus plicatilis</name>
    <name type="common">Marine rotifer</name>
    <name type="synonym">Brachionus muelleri</name>
    <dbReference type="NCBI Taxonomy" id="10195"/>
    <lineage>
        <taxon>Eukaryota</taxon>
        <taxon>Metazoa</taxon>
        <taxon>Spiralia</taxon>
        <taxon>Gnathifera</taxon>
        <taxon>Rotifera</taxon>
        <taxon>Eurotatoria</taxon>
        <taxon>Monogononta</taxon>
        <taxon>Pseudotrocha</taxon>
        <taxon>Ploima</taxon>
        <taxon>Brachionidae</taxon>
        <taxon>Brachionus</taxon>
    </lineage>
</organism>
<name>A0A3M7RJ97_BRAPC</name>
<gene>
    <name evidence="1" type="ORF">BpHYR1_053292</name>
</gene>
<evidence type="ECO:0000313" key="1">
    <source>
        <dbReference type="EMBL" id="RNA23395.1"/>
    </source>
</evidence>
<proteinExistence type="predicted"/>
<sequence>MHQTNFFGPIGQVNYGSSITGTILVLRFYELLLNIKKSLHKVKHLKDLSRERIWAFGIFRELARELKEKNIYLKYRDFTK</sequence>
<dbReference type="Proteomes" id="UP000276133">
    <property type="component" value="Unassembled WGS sequence"/>
</dbReference>
<dbReference type="EMBL" id="REGN01003294">
    <property type="protein sequence ID" value="RNA23395.1"/>
    <property type="molecule type" value="Genomic_DNA"/>
</dbReference>